<organism evidence="3 4">
    <name type="scientific">Exiguobacterium undae</name>
    <dbReference type="NCBI Taxonomy" id="169177"/>
    <lineage>
        <taxon>Bacteria</taxon>
        <taxon>Bacillati</taxon>
        <taxon>Bacillota</taxon>
        <taxon>Bacilli</taxon>
        <taxon>Bacillales</taxon>
        <taxon>Bacillales Family XII. Incertae Sedis</taxon>
        <taxon>Exiguobacterium</taxon>
    </lineage>
</organism>
<dbReference type="RefSeq" id="WP_028107085.1">
    <property type="nucleotide sequence ID" value="NZ_LVVL01000016.1"/>
</dbReference>
<keyword evidence="2" id="KW-0472">Membrane</keyword>
<dbReference type="Proteomes" id="UP000078447">
    <property type="component" value="Unassembled WGS sequence"/>
</dbReference>
<evidence type="ECO:0000256" key="1">
    <source>
        <dbReference type="SAM" id="MobiDB-lite"/>
    </source>
</evidence>
<feature type="transmembrane region" description="Helical" evidence="2">
    <location>
        <begin position="159"/>
        <end position="177"/>
    </location>
</feature>
<protein>
    <recommendedName>
        <fullName evidence="5">DUF4352 domain-containing protein</fullName>
    </recommendedName>
</protein>
<feature type="transmembrane region" description="Helical" evidence="2">
    <location>
        <begin position="67"/>
        <end position="90"/>
    </location>
</feature>
<evidence type="ECO:0008006" key="5">
    <source>
        <dbReference type="Google" id="ProtNLM"/>
    </source>
</evidence>
<dbReference type="EMBL" id="LVVL01000016">
    <property type="protein sequence ID" value="OAN10705.1"/>
    <property type="molecule type" value="Genomic_DNA"/>
</dbReference>
<sequence>MQYLVQILHSISLAILVAAIIYRLQVVKGERPPEKLTDATLLLWLSSILFLTSLLNGYILYRQNGQFEIILLPLLFLTVFSLFLWIFYCLYKYSKRRLSPQIVIPAAILLLLYLLTAFATLFHFENMFYIVLCLGILSIFVSGLFLLKYQSFQAMPRIWKYALPFGILFILLSYEVISSAPPTTNSESTAAPASTDTDADTENEPISEEPVEEPIIEEAEDESVQETSDDAAEAPKEKVYDQTKKYYASYTPVNLQNVNEKIELAPNFFYEINQIEVGEVTAYEPFVKKFMFDAEPISVLKVSVTVQNDTSQDYYYSFASTFINNGTNEYNPVGKFTLNRSYDPNADLPLLRSGTKDRGSYYVFMEEAADTLDSFDFLIGLPTDPATGNTVDSSTNNAITIPLN</sequence>
<gene>
    <name evidence="3" type="ORF">A3783_12810</name>
</gene>
<feature type="transmembrane region" description="Helical" evidence="2">
    <location>
        <begin position="128"/>
        <end position="147"/>
    </location>
</feature>
<evidence type="ECO:0000256" key="2">
    <source>
        <dbReference type="SAM" id="Phobius"/>
    </source>
</evidence>
<keyword evidence="2" id="KW-0812">Transmembrane</keyword>
<keyword evidence="2" id="KW-1133">Transmembrane helix</keyword>
<accession>A0ABX2V627</accession>
<feature type="transmembrane region" description="Helical" evidence="2">
    <location>
        <begin position="36"/>
        <end position="61"/>
    </location>
</feature>
<feature type="compositionally biased region" description="Acidic residues" evidence="1">
    <location>
        <begin position="197"/>
        <end position="232"/>
    </location>
</feature>
<feature type="transmembrane region" description="Helical" evidence="2">
    <location>
        <begin position="6"/>
        <end position="24"/>
    </location>
</feature>
<feature type="transmembrane region" description="Helical" evidence="2">
    <location>
        <begin position="102"/>
        <end position="122"/>
    </location>
</feature>
<evidence type="ECO:0000313" key="3">
    <source>
        <dbReference type="EMBL" id="OAN10705.1"/>
    </source>
</evidence>
<keyword evidence="4" id="KW-1185">Reference proteome</keyword>
<feature type="region of interest" description="Disordered" evidence="1">
    <location>
        <begin position="182"/>
        <end position="236"/>
    </location>
</feature>
<name>A0ABX2V627_9BACL</name>
<reference evidence="3 4" key="1">
    <citation type="submission" date="2016-03" db="EMBL/GenBank/DDBJ databases">
        <authorList>
            <person name="Cho S.-Y."/>
            <person name="Lim S."/>
            <person name="Kim H."/>
            <person name="Soh E.H."/>
            <person name="Moon J.S."/>
        </authorList>
    </citation>
    <scope>NUCLEOTIDE SEQUENCE [LARGE SCALE GENOMIC DNA]</scope>
    <source>
        <strain evidence="3 4">KCTC 3810</strain>
    </source>
</reference>
<comment type="caution">
    <text evidence="3">The sequence shown here is derived from an EMBL/GenBank/DDBJ whole genome shotgun (WGS) entry which is preliminary data.</text>
</comment>
<feature type="compositionally biased region" description="Low complexity" evidence="1">
    <location>
        <begin position="186"/>
        <end position="196"/>
    </location>
</feature>
<proteinExistence type="predicted"/>
<evidence type="ECO:0000313" key="4">
    <source>
        <dbReference type="Proteomes" id="UP000078447"/>
    </source>
</evidence>